<dbReference type="eggNOG" id="COG2110">
    <property type="taxonomic scope" value="Bacteria"/>
</dbReference>
<dbReference type="PROSITE" id="PS51154">
    <property type="entry name" value="MACRO"/>
    <property type="match status" value="1"/>
</dbReference>
<dbReference type="GO" id="GO:0061463">
    <property type="term" value="F:O-acetyl-ADP-ribose deacetylase activity"/>
    <property type="evidence" value="ECO:0007669"/>
    <property type="project" value="TreeGrafter"/>
</dbReference>
<evidence type="ECO:0000313" key="2">
    <source>
        <dbReference type="Proteomes" id="UP000249123"/>
    </source>
</evidence>
<reference evidence="1 2" key="1">
    <citation type="submission" date="2013-04" db="EMBL/GenBank/DDBJ databases">
        <title>Hyphomonas sp. T24B3 Genome Sequencing.</title>
        <authorList>
            <person name="Lai Q."/>
            <person name="Shao Z."/>
        </authorList>
    </citation>
    <scope>NUCLEOTIDE SEQUENCE [LARGE SCALE GENOMIC DNA]</scope>
    <source>
        <strain evidence="1 2">T24B3</strain>
    </source>
</reference>
<dbReference type="InterPro" id="IPR002589">
    <property type="entry name" value="Macro_dom"/>
</dbReference>
<evidence type="ECO:0000313" key="1">
    <source>
        <dbReference type="EMBL" id="RAN33030.1"/>
    </source>
</evidence>
<keyword evidence="2" id="KW-1185">Reference proteome</keyword>
<sequence length="107" mass="11573">MTEGFGLAPRLIFHTVGPVWRGGQDGEADILANCYRNCLTELSQRNMHRIVFPAISTGAYGYPPAQAAHIAVTICARHPAARDAEIVFAVIDRENRSALGAALNAIR</sequence>
<dbReference type="EMBL" id="AWFB01000025">
    <property type="protein sequence ID" value="RAN33030.1"/>
    <property type="molecule type" value="Genomic_DNA"/>
</dbReference>
<proteinExistence type="predicted"/>
<dbReference type="PANTHER" id="PTHR11106">
    <property type="entry name" value="GANGLIOSIDE INDUCED DIFFERENTIATION ASSOCIATED PROTEIN 2-RELATED"/>
    <property type="match status" value="1"/>
</dbReference>
<dbReference type="AlphaFoldDB" id="A0A062U366"/>
<organism evidence="1 2">
    <name type="scientific">Hyphomonas pacifica</name>
    <dbReference type="NCBI Taxonomy" id="1280941"/>
    <lineage>
        <taxon>Bacteria</taxon>
        <taxon>Pseudomonadati</taxon>
        <taxon>Pseudomonadota</taxon>
        <taxon>Alphaproteobacteria</taxon>
        <taxon>Hyphomonadales</taxon>
        <taxon>Hyphomonadaceae</taxon>
        <taxon>Hyphomonas</taxon>
    </lineage>
</organism>
<accession>A0A062U366</accession>
<gene>
    <name evidence="1" type="ORF">HY3_13810</name>
</gene>
<comment type="caution">
    <text evidence="1">The sequence shown here is derived from an EMBL/GenBank/DDBJ whole genome shotgun (WGS) entry which is preliminary data.</text>
</comment>
<dbReference type="STRING" id="1280941.HY2_13555"/>
<dbReference type="InterPro" id="IPR043472">
    <property type="entry name" value="Macro_dom-like"/>
</dbReference>
<dbReference type="SUPFAM" id="SSF52949">
    <property type="entry name" value="Macro domain-like"/>
    <property type="match status" value="1"/>
</dbReference>
<dbReference type="Pfam" id="PF01661">
    <property type="entry name" value="Macro"/>
    <property type="match status" value="1"/>
</dbReference>
<protein>
    <submittedName>
        <fullName evidence="1">Uncharacterized protein</fullName>
    </submittedName>
</protein>
<name>A0A062U366_9PROT</name>
<dbReference type="Proteomes" id="UP000249123">
    <property type="component" value="Unassembled WGS sequence"/>
</dbReference>
<dbReference type="Gene3D" id="3.40.220.10">
    <property type="entry name" value="Leucine Aminopeptidase, subunit E, domain 1"/>
    <property type="match status" value="1"/>
</dbReference>
<dbReference type="PANTHER" id="PTHR11106:SF27">
    <property type="entry name" value="MACRO DOMAIN-CONTAINING PROTEIN"/>
    <property type="match status" value="1"/>
</dbReference>